<evidence type="ECO:0000256" key="3">
    <source>
        <dbReference type="ARBA" id="ARBA00012663"/>
    </source>
</evidence>
<evidence type="ECO:0000256" key="4">
    <source>
        <dbReference type="ARBA" id="ARBA00022801"/>
    </source>
</evidence>
<dbReference type="InterPro" id="IPR036962">
    <property type="entry name" value="Glyco_hydro_3_N_sf"/>
</dbReference>
<dbReference type="EC" id="3.2.1.52" evidence="3"/>
<proteinExistence type="inferred from homology"/>
<keyword evidence="5" id="KW-0326">Glycosidase</keyword>
<organism evidence="7 8">
    <name type="scientific">Shinella kummerowiae</name>
    <dbReference type="NCBI Taxonomy" id="417745"/>
    <lineage>
        <taxon>Bacteria</taxon>
        <taxon>Pseudomonadati</taxon>
        <taxon>Pseudomonadota</taxon>
        <taxon>Alphaproteobacteria</taxon>
        <taxon>Hyphomicrobiales</taxon>
        <taxon>Rhizobiaceae</taxon>
        <taxon>Shinella</taxon>
    </lineage>
</organism>
<dbReference type="Proteomes" id="UP000435802">
    <property type="component" value="Unassembled WGS sequence"/>
</dbReference>
<dbReference type="InterPro" id="IPR001764">
    <property type="entry name" value="Glyco_hydro_3_N"/>
</dbReference>
<feature type="domain" description="Glycoside hydrolase family 3 N-terminal" evidence="6">
    <location>
        <begin position="77"/>
        <end position="329"/>
    </location>
</feature>
<accession>A0A6N8SFS7</accession>
<evidence type="ECO:0000313" key="8">
    <source>
        <dbReference type="Proteomes" id="UP000435802"/>
    </source>
</evidence>
<dbReference type="SUPFAM" id="SSF51445">
    <property type="entry name" value="(Trans)glycosidases"/>
    <property type="match status" value="1"/>
</dbReference>
<comment type="caution">
    <text evidence="7">The sequence shown here is derived from an EMBL/GenBank/DDBJ whole genome shotgun (WGS) entry which is preliminary data.</text>
</comment>
<gene>
    <name evidence="7" type="ORF">GR138_14820</name>
</gene>
<evidence type="ECO:0000313" key="7">
    <source>
        <dbReference type="EMBL" id="MXN46468.1"/>
    </source>
</evidence>
<evidence type="ECO:0000256" key="1">
    <source>
        <dbReference type="ARBA" id="ARBA00001231"/>
    </source>
</evidence>
<dbReference type="OrthoDB" id="9786661at2"/>
<keyword evidence="8" id="KW-1185">Reference proteome</keyword>
<dbReference type="InterPro" id="IPR050226">
    <property type="entry name" value="NagZ_Beta-hexosaminidase"/>
</dbReference>
<dbReference type="EMBL" id="WUMK01000005">
    <property type="protein sequence ID" value="MXN46468.1"/>
    <property type="molecule type" value="Genomic_DNA"/>
</dbReference>
<evidence type="ECO:0000256" key="2">
    <source>
        <dbReference type="ARBA" id="ARBA00005336"/>
    </source>
</evidence>
<dbReference type="InterPro" id="IPR017853">
    <property type="entry name" value="GH"/>
</dbReference>
<comment type="catalytic activity">
    <reaction evidence="1">
        <text>Hydrolysis of terminal non-reducing N-acetyl-D-hexosamine residues in N-acetyl-beta-D-hexosaminides.</text>
        <dbReference type="EC" id="3.2.1.52"/>
    </reaction>
</comment>
<dbReference type="GO" id="GO:0005975">
    <property type="term" value="P:carbohydrate metabolic process"/>
    <property type="evidence" value="ECO:0007669"/>
    <property type="project" value="InterPro"/>
</dbReference>
<name>A0A6N8SFS7_9HYPH</name>
<dbReference type="Gene3D" id="3.20.20.300">
    <property type="entry name" value="Glycoside hydrolase, family 3, N-terminal domain"/>
    <property type="match status" value="1"/>
</dbReference>
<protein>
    <recommendedName>
        <fullName evidence="3">beta-N-acetylhexosaminidase</fullName>
        <ecNumber evidence="3">3.2.1.52</ecNumber>
    </recommendedName>
</protein>
<dbReference type="PANTHER" id="PTHR30480">
    <property type="entry name" value="BETA-HEXOSAMINIDASE-RELATED"/>
    <property type="match status" value="1"/>
</dbReference>
<evidence type="ECO:0000256" key="5">
    <source>
        <dbReference type="ARBA" id="ARBA00023295"/>
    </source>
</evidence>
<comment type="similarity">
    <text evidence="2">Belongs to the glycosyl hydrolase 3 family.</text>
</comment>
<dbReference type="Pfam" id="PF00933">
    <property type="entry name" value="Glyco_hydro_3"/>
    <property type="match status" value="1"/>
</dbReference>
<dbReference type="PANTHER" id="PTHR30480:SF13">
    <property type="entry name" value="BETA-HEXOSAMINIDASE"/>
    <property type="match status" value="1"/>
</dbReference>
<reference evidence="7 8" key="1">
    <citation type="submission" date="2019-12" db="EMBL/GenBank/DDBJ databases">
        <title>Shinella kummerowiae sp. nov., a symbiotic bacterium isolated from root nodules of the herbal legume Kummerowia stipulacea.</title>
        <authorList>
            <person name="Gao J."/>
        </authorList>
    </citation>
    <scope>NUCLEOTIDE SEQUENCE [LARGE SCALE GENOMIC DNA]</scope>
    <source>
        <strain evidence="7 8">CCBAU 25048</strain>
    </source>
</reference>
<keyword evidence="4 7" id="KW-0378">Hydrolase</keyword>
<sequence length="334" mass="35082">MSFSPDQDARAILLPAFDTFDFMDVMALFLEKGGCSVLLGESRSEYVARSMSAERLAGETADVFRAPIARLKAICPQLIVAVDQELGGIQRLQGLVPNLPSLDEAHALSDEALAERCRVTAMAARELGVSMFLAPIADVIDGQNPWLRGRTMGTYPEAVARLVSAFVTGVQSAGITAVTKHFPGFNDLEQDPALVDVSLHTPLDRLLHNALPFKAAIAAGTRAIMTGPAPVAAIDRENAASTSPAVMTMLRDAFGFKGLIVSDDLDAPATMRGRSLLETAIAAVNAGADLLLVGGGPHLEALCDGLAAAAQSGQISPDRLAEAATRVRRNAVGL</sequence>
<dbReference type="AlphaFoldDB" id="A0A6N8SFS7"/>
<dbReference type="GO" id="GO:0004563">
    <property type="term" value="F:beta-N-acetylhexosaminidase activity"/>
    <property type="evidence" value="ECO:0007669"/>
    <property type="project" value="UniProtKB-EC"/>
</dbReference>
<evidence type="ECO:0000259" key="6">
    <source>
        <dbReference type="Pfam" id="PF00933"/>
    </source>
</evidence>
<dbReference type="GO" id="GO:0009254">
    <property type="term" value="P:peptidoglycan turnover"/>
    <property type="evidence" value="ECO:0007669"/>
    <property type="project" value="TreeGrafter"/>
</dbReference>